<dbReference type="AlphaFoldDB" id="A0A5J5AFN2"/>
<accession>A0A5J5AFN2</accession>
<dbReference type="Proteomes" id="UP000325577">
    <property type="component" value="Linkage Group LG21"/>
</dbReference>
<name>A0A5J5AFN2_9ASTE</name>
<protein>
    <submittedName>
        <fullName evidence="1">Uncharacterized protein</fullName>
    </submittedName>
</protein>
<gene>
    <name evidence="1" type="ORF">F0562_035502</name>
</gene>
<organism evidence="1 2">
    <name type="scientific">Nyssa sinensis</name>
    <dbReference type="NCBI Taxonomy" id="561372"/>
    <lineage>
        <taxon>Eukaryota</taxon>
        <taxon>Viridiplantae</taxon>
        <taxon>Streptophyta</taxon>
        <taxon>Embryophyta</taxon>
        <taxon>Tracheophyta</taxon>
        <taxon>Spermatophyta</taxon>
        <taxon>Magnoliopsida</taxon>
        <taxon>eudicotyledons</taxon>
        <taxon>Gunneridae</taxon>
        <taxon>Pentapetalae</taxon>
        <taxon>asterids</taxon>
        <taxon>Cornales</taxon>
        <taxon>Nyssaceae</taxon>
        <taxon>Nyssa</taxon>
    </lineage>
</organism>
<dbReference type="OrthoDB" id="6415022at2759"/>
<proteinExistence type="predicted"/>
<keyword evidence="2" id="KW-1185">Reference proteome</keyword>
<dbReference type="EMBL" id="CM018045">
    <property type="protein sequence ID" value="KAA8528247.1"/>
    <property type="molecule type" value="Genomic_DNA"/>
</dbReference>
<sequence>MIIVLGVSDLSLLFDDFVSRRIARVCLVYLKSWKLLKTVNVLNVMEGGDRSFKIVKKHLQSEGSIQEEGEDHAVKVIETFVPGLQEKSDTSTALVL</sequence>
<reference evidence="1 2" key="1">
    <citation type="submission" date="2019-09" db="EMBL/GenBank/DDBJ databases">
        <title>A chromosome-level genome assembly of the Chinese tupelo Nyssa sinensis.</title>
        <authorList>
            <person name="Yang X."/>
            <person name="Kang M."/>
            <person name="Yang Y."/>
            <person name="Xiong H."/>
            <person name="Wang M."/>
            <person name="Zhang Z."/>
            <person name="Wang Z."/>
            <person name="Wu H."/>
            <person name="Ma T."/>
            <person name="Liu J."/>
            <person name="Xi Z."/>
        </authorList>
    </citation>
    <scope>NUCLEOTIDE SEQUENCE [LARGE SCALE GENOMIC DNA]</scope>
    <source>
        <strain evidence="1">J267</strain>
        <tissue evidence="1">Leaf</tissue>
    </source>
</reference>
<evidence type="ECO:0000313" key="1">
    <source>
        <dbReference type="EMBL" id="KAA8528247.1"/>
    </source>
</evidence>
<evidence type="ECO:0000313" key="2">
    <source>
        <dbReference type="Proteomes" id="UP000325577"/>
    </source>
</evidence>